<dbReference type="Gene3D" id="2.60.40.10">
    <property type="entry name" value="Immunoglobulins"/>
    <property type="match status" value="1"/>
</dbReference>
<reference evidence="2 3" key="1">
    <citation type="journal article" date="2019" name="Int. J. Syst. Evol. Microbiol.">
        <title>The Global Catalogue of Microorganisms (GCM) 10K type strain sequencing project: providing services to taxonomists for standard genome sequencing and annotation.</title>
        <authorList>
            <consortium name="The Broad Institute Genomics Platform"/>
            <consortium name="The Broad Institute Genome Sequencing Center for Infectious Disease"/>
            <person name="Wu L."/>
            <person name="Ma J."/>
        </authorList>
    </citation>
    <scope>NUCLEOTIDE SEQUENCE [LARGE SCALE GENOMIC DNA]</scope>
    <source>
        <strain evidence="2 3">DT72</strain>
    </source>
</reference>
<dbReference type="RefSeq" id="WP_382208754.1">
    <property type="nucleotide sequence ID" value="NZ_JBHSZH010000002.1"/>
</dbReference>
<dbReference type="PANTHER" id="PTHR37467:SF1">
    <property type="entry name" value="EXPORTED CALCIUM-BINDING GLYCOPROTEIN"/>
    <property type="match status" value="1"/>
</dbReference>
<protein>
    <submittedName>
        <fullName evidence="2">Uncharacterized protein</fullName>
    </submittedName>
</protein>
<feature type="compositionally biased region" description="Low complexity" evidence="1">
    <location>
        <begin position="426"/>
        <end position="440"/>
    </location>
</feature>
<feature type="region of interest" description="Disordered" evidence="1">
    <location>
        <begin position="198"/>
        <end position="231"/>
    </location>
</feature>
<feature type="compositionally biased region" description="Acidic residues" evidence="1">
    <location>
        <begin position="306"/>
        <end position="318"/>
    </location>
</feature>
<evidence type="ECO:0000313" key="2">
    <source>
        <dbReference type="EMBL" id="MFC7079246.1"/>
    </source>
</evidence>
<comment type="caution">
    <text evidence="2">The sequence shown here is derived from an EMBL/GenBank/DDBJ whole genome shotgun (WGS) entry which is preliminary data.</text>
</comment>
<sequence length="440" mass="48145">MRSDERLAHTAIADADRLASTLRERNVSFDESAVEENISGARAAVDRAERFRARGQQHTAISQYRVAWIHAQQALDVLDLATTPNVTITTREDMPHEENVTYAVRGRVFDVRGHELALALSLNGANRTLNLSVNTTPGAIGTFETNVTLSRQVNRITVAATDPNRRWSPEYGGDNRTVGRDVLRLDGDGLPDFYELNVTGTDPLGPDSNASRTSFNESGNNVTDGAEDFDNDGETAAQAYWFDLDPLDNDTDGDRLRDGFELQFSGIDPLSPDTDNDTVRDSAEDLDNDSLSNRREQTAGTNPVENDTDSDTLGDAEELANGTDPLSPDTDSDGLTDPNEYELGTDPTVADTDGDGVQTATKRSRRRPKTSPSARASTSPPTAPLPRPSPSRTRPTTGFRPERSPTPPHRKCWTWTRTPSSRRRISPSTTTSKRSATSRT</sequence>
<accession>A0ABD5WFN0</accession>
<proteinExistence type="predicted"/>
<dbReference type="Proteomes" id="UP001596407">
    <property type="component" value="Unassembled WGS sequence"/>
</dbReference>
<dbReference type="InterPro" id="IPR053180">
    <property type="entry name" value="Ca-binding_acidic-repeat"/>
</dbReference>
<feature type="compositionally biased region" description="Low complexity" evidence="1">
    <location>
        <begin position="370"/>
        <end position="380"/>
    </location>
</feature>
<name>A0ABD5WFN0_9EURY</name>
<dbReference type="EMBL" id="JBHSZH010000002">
    <property type="protein sequence ID" value="MFC7079246.1"/>
    <property type="molecule type" value="Genomic_DNA"/>
</dbReference>
<feature type="region of interest" description="Disordered" evidence="1">
    <location>
        <begin position="263"/>
        <end position="440"/>
    </location>
</feature>
<keyword evidence="3" id="KW-1185">Reference proteome</keyword>
<evidence type="ECO:0000256" key="1">
    <source>
        <dbReference type="SAM" id="MobiDB-lite"/>
    </source>
</evidence>
<feature type="compositionally biased region" description="Polar residues" evidence="1">
    <location>
        <begin position="208"/>
        <end position="223"/>
    </location>
</feature>
<evidence type="ECO:0000313" key="3">
    <source>
        <dbReference type="Proteomes" id="UP001596407"/>
    </source>
</evidence>
<organism evidence="2 3">
    <name type="scientific">Halorussus caseinilyticus</name>
    <dbReference type="NCBI Taxonomy" id="3034025"/>
    <lineage>
        <taxon>Archaea</taxon>
        <taxon>Methanobacteriati</taxon>
        <taxon>Methanobacteriota</taxon>
        <taxon>Stenosarchaea group</taxon>
        <taxon>Halobacteria</taxon>
        <taxon>Halobacteriales</taxon>
        <taxon>Haladaptataceae</taxon>
        <taxon>Halorussus</taxon>
    </lineage>
</organism>
<dbReference type="InterPro" id="IPR013783">
    <property type="entry name" value="Ig-like_fold"/>
</dbReference>
<dbReference type="PANTHER" id="PTHR37467">
    <property type="entry name" value="EXPORTED CALCIUM-BINDING GLYCOPROTEIN-RELATED"/>
    <property type="match status" value="1"/>
</dbReference>
<dbReference type="AlphaFoldDB" id="A0ABD5WFN0"/>
<gene>
    <name evidence="2" type="ORF">ACFQJ6_02910</name>
</gene>